<organism evidence="2 3">
    <name type="scientific">Martelella lutilitoris</name>
    <dbReference type="NCBI Taxonomy" id="2583532"/>
    <lineage>
        <taxon>Bacteria</taxon>
        <taxon>Pseudomonadati</taxon>
        <taxon>Pseudomonadota</taxon>
        <taxon>Alphaproteobacteria</taxon>
        <taxon>Hyphomicrobiales</taxon>
        <taxon>Aurantimonadaceae</taxon>
        <taxon>Martelella</taxon>
    </lineage>
</organism>
<dbReference type="Proteomes" id="UP000307874">
    <property type="component" value="Unassembled WGS sequence"/>
</dbReference>
<comment type="caution">
    <text evidence="2">The sequence shown here is derived from an EMBL/GenBank/DDBJ whole genome shotgun (WGS) entry which is preliminary data.</text>
</comment>
<dbReference type="AlphaFoldDB" id="A0A5C4JTX1"/>
<dbReference type="OrthoDB" id="5674083at2"/>
<evidence type="ECO:0000259" key="1">
    <source>
        <dbReference type="Pfam" id="PF24135"/>
    </source>
</evidence>
<accession>A0A5C4JTX1</accession>
<dbReference type="InterPro" id="IPR008979">
    <property type="entry name" value="Galactose-bd-like_sf"/>
</dbReference>
<dbReference type="Gene3D" id="2.60.120.260">
    <property type="entry name" value="Galactose-binding domain-like"/>
    <property type="match status" value="1"/>
</dbReference>
<evidence type="ECO:0000313" key="2">
    <source>
        <dbReference type="EMBL" id="TNB48680.1"/>
    </source>
</evidence>
<reference evidence="2 3" key="1">
    <citation type="submission" date="2019-05" db="EMBL/GenBank/DDBJ databases">
        <authorList>
            <person name="Lee S.D."/>
        </authorList>
    </citation>
    <scope>NUCLEOTIDE SEQUENCE [LARGE SCALE GENOMIC DNA]</scope>
    <source>
        <strain evidence="2 3">GH2-6</strain>
    </source>
</reference>
<reference evidence="2 3" key="2">
    <citation type="submission" date="2019-06" db="EMBL/GenBank/DDBJ databases">
        <title>Martelella lutilitoris sp. nov., isolated from a tidal mudflat.</title>
        <authorList>
            <person name="Kim Y.-J."/>
        </authorList>
    </citation>
    <scope>NUCLEOTIDE SEQUENCE [LARGE SCALE GENOMIC DNA]</scope>
    <source>
        <strain evidence="2 3">GH2-6</strain>
    </source>
</reference>
<dbReference type="EMBL" id="VCLB01000003">
    <property type="protein sequence ID" value="TNB48680.1"/>
    <property type="molecule type" value="Genomic_DNA"/>
</dbReference>
<sequence length="264" mass="28668">MEITLSVLDKAGKVRARKTGTEAVSLFFREIYEAGDRITVETDSLGRFVTLAIDNALAPAIMLLKEGSFSFPVPFGDAKTIYAPTAFSGGNHRIAAHATGADALSGIRNLALNPADHGGNRAAYPHASASVETRGEAAFAARNAIDGEIASDDHGFWPYTSWGINCDPEATMTVDFGRKVIAQSVVLYTRADFPHDAWWTSARVTFSDGHSIDVPLEKTGAGQRFAFPERETEWVRLERLIKADDPSPFPALTQIEVWGRETPA</sequence>
<dbReference type="Pfam" id="PF24135">
    <property type="entry name" value="DUF7402"/>
    <property type="match status" value="1"/>
</dbReference>
<dbReference type="RefSeq" id="WP_138747584.1">
    <property type="nucleotide sequence ID" value="NZ_VCLB01000003.1"/>
</dbReference>
<dbReference type="InterPro" id="IPR055826">
    <property type="entry name" value="DUF7402"/>
</dbReference>
<feature type="domain" description="DUF7402" evidence="1">
    <location>
        <begin position="125"/>
        <end position="238"/>
    </location>
</feature>
<gene>
    <name evidence="2" type="ORF">FF124_06005</name>
</gene>
<name>A0A5C4JTX1_9HYPH</name>
<dbReference type="SUPFAM" id="SSF49785">
    <property type="entry name" value="Galactose-binding domain-like"/>
    <property type="match status" value="1"/>
</dbReference>
<evidence type="ECO:0000313" key="3">
    <source>
        <dbReference type="Proteomes" id="UP000307874"/>
    </source>
</evidence>
<proteinExistence type="predicted"/>
<keyword evidence="3" id="KW-1185">Reference proteome</keyword>
<protein>
    <submittedName>
        <fullName evidence="2">Carbohydrate-binding protein</fullName>
    </submittedName>
</protein>